<feature type="region of interest" description="Disordered" evidence="1">
    <location>
        <begin position="1"/>
        <end position="62"/>
    </location>
</feature>
<gene>
    <name evidence="2" type="ORF">HNQ01_003200</name>
</gene>
<dbReference type="Pfam" id="PF11748">
    <property type="entry name" value="DUF3306"/>
    <property type="match status" value="1"/>
</dbReference>
<reference evidence="2 3" key="1">
    <citation type="submission" date="2020-05" db="EMBL/GenBank/DDBJ databases">
        <title>Genomic Encyclopedia of Type Strains, Phase IV (KMG-V): Genome sequencing to study the core and pangenomes of soil and plant-associated prokaryotes.</title>
        <authorList>
            <person name="Whitman W."/>
        </authorList>
    </citation>
    <scope>NUCLEOTIDE SEQUENCE [LARGE SCALE GENOMIC DNA]</scope>
    <source>
        <strain evidence="2 3">C29</strain>
    </source>
</reference>
<feature type="compositionally biased region" description="Pro residues" evidence="1">
    <location>
        <begin position="34"/>
        <end position="61"/>
    </location>
</feature>
<dbReference type="EMBL" id="JABSNM010000015">
    <property type="protein sequence ID" value="NRT57445.1"/>
    <property type="molecule type" value="Genomic_DNA"/>
</dbReference>
<keyword evidence="3" id="KW-1185">Reference proteome</keyword>
<evidence type="ECO:0000256" key="1">
    <source>
        <dbReference type="SAM" id="MobiDB-lite"/>
    </source>
</evidence>
<protein>
    <recommendedName>
        <fullName evidence="4">DUF3306 domain-containing protein</fullName>
    </recommendedName>
</protein>
<dbReference type="Proteomes" id="UP001516061">
    <property type="component" value="Unassembled WGS sequence"/>
</dbReference>
<accession>A0ABX2G5Z1</accession>
<proteinExistence type="predicted"/>
<feature type="region of interest" description="Disordered" evidence="1">
    <location>
        <begin position="137"/>
        <end position="211"/>
    </location>
</feature>
<name>A0ABX2G5Z1_9BURK</name>
<evidence type="ECO:0008006" key="4">
    <source>
        <dbReference type="Google" id="ProtNLM"/>
    </source>
</evidence>
<evidence type="ECO:0000313" key="2">
    <source>
        <dbReference type="EMBL" id="NRT57445.1"/>
    </source>
</evidence>
<dbReference type="RefSeq" id="WP_286180884.1">
    <property type="nucleotide sequence ID" value="NZ_JABSNM010000015.1"/>
</dbReference>
<dbReference type="InterPro" id="IPR021735">
    <property type="entry name" value="DUF3306"/>
</dbReference>
<comment type="caution">
    <text evidence="2">The sequence shown here is derived from an EMBL/GenBank/DDBJ whole genome shotgun (WGS) entry which is preliminary data.</text>
</comment>
<sequence length="211" mass="22122">MSTGDGFFSRWSQRKAQVRQGETPPEPVHAVVPVPAPAQPPAPTTAAPVPAPAEPALPPPTLDEVARLPDGAEVARFVARGVDPSVKNAALKKLFADPHFNVMDGLDIYIDDYGRPDPLPAAMLRQMAQSRFLGLFDDETRPDEARPAASPSLPPAPLADATPGALPDEDPDLRLQPNDAAGHGGDRPRAGDDAGRPLRGPGDDAQPAVPA</sequence>
<organism evidence="2 3">
    <name type="scientific">Sphaerotilus uruguayifluvii</name>
    <dbReference type="NCBI Taxonomy" id="2735897"/>
    <lineage>
        <taxon>Bacteria</taxon>
        <taxon>Pseudomonadati</taxon>
        <taxon>Pseudomonadota</taxon>
        <taxon>Betaproteobacteria</taxon>
        <taxon>Burkholderiales</taxon>
        <taxon>Sphaerotilaceae</taxon>
        <taxon>Sphaerotilus</taxon>
    </lineage>
</organism>
<evidence type="ECO:0000313" key="3">
    <source>
        <dbReference type="Proteomes" id="UP001516061"/>
    </source>
</evidence>
<feature type="compositionally biased region" description="Basic and acidic residues" evidence="1">
    <location>
        <begin position="184"/>
        <end position="196"/>
    </location>
</feature>